<proteinExistence type="predicted"/>
<gene>
    <name evidence="1" type="ordered locus">Achl_4258</name>
</gene>
<reference evidence="1" key="1">
    <citation type="submission" date="2009-01" db="EMBL/GenBank/DDBJ databases">
        <title>Complete sequence of plasmid1 of Arthrobacter chlorophenolicus A6.</title>
        <authorList>
            <consortium name="US DOE Joint Genome Institute"/>
            <person name="Lucas S."/>
            <person name="Copeland A."/>
            <person name="Lapidus A."/>
            <person name="Glavina del Rio T."/>
            <person name="Tice H."/>
            <person name="Bruce D."/>
            <person name="Goodwin L."/>
            <person name="Pitluck S."/>
            <person name="Goltsman E."/>
            <person name="Clum A."/>
            <person name="Larimer F."/>
            <person name="Land M."/>
            <person name="Hauser L."/>
            <person name="Kyrpides N."/>
            <person name="Mikhailova N."/>
            <person name="Jansson J."/>
            <person name="Richardson P."/>
        </authorList>
    </citation>
    <scope>NUCLEOTIDE SEQUENCE [LARGE SCALE GENOMIC DNA]</scope>
    <source>
        <strain evidence="1">A6</strain>
        <plasmid evidence="1">pACHL01</plasmid>
    </source>
</reference>
<accession>B8HIG2</accession>
<keyword evidence="2" id="KW-1185">Reference proteome</keyword>
<geneLocation type="plasmid" evidence="1 2">
    <name>pACHL01</name>
</geneLocation>
<name>B8HIG2_PSECP</name>
<evidence type="ECO:0000313" key="2">
    <source>
        <dbReference type="Proteomes" id="UP000002505"/>
    </source>
</evidence>
<organism evidence="1 2">
    <name type="scientific">Pseudarthrobacter chlorophenolicus (strain ATCC 700700 / DSM 12829 / CIP 107037 / JCM 12360 / KCTC 9906 / NCIMB 13794 / A6)</name>
    <name type="common">Arthrobacter chlorophenolicus</name>
    <dbReference type="NCBI Taxonomy" id="452863"/>
    <lineage>
        <taxon>Bacteria</taxon>
        <taxon>Bacillati</taxon>
        <taxon>Actinomycetota</taxon>
        <taxon>Actinomycetes</taxon>
        <taxon>Micrococcales</taxon>
        <taxon>Micrococcaceae</taxon>
        <taxon>Pseudarthrobacter</taxon>
    </lineage>
</organism>
<evidence type="ECO:0000313" key="1">
    <source>
        <dbReference type="EMBL" id="ACL42209.1"/>
    </source>
</evidence>
<dbReference type="Proteomes" id="UP000002505">
    <property type="component" value="Plasmid pACHL01"/>
</dbReference>
<dbReference type="HOGENOM" id="CLU_1999175_0_0_11"/>
<keyword evidence="1" id="KW-0614">Plasmid</keyword>
<dbReference type="AlphaFoldDB" id="B8HIG2"/>
<protein>
    <submittedName>
        <fullName evidence="1">Uncharacterized protein</fullName>
    </submittedName>
</protein>
<sequence length="124" mass="14707">MTRMTDFITYRETVEFTVRLPRDDYEAEHSYGEERQDVKVVSREEIGRRHEVDYSWDCDLEAELFYLLKDGERIFESRSHDAVVDHCGSLGDDVSQVFRFGDLDDQDKFWRIQAESKAAKQEQS</sequence>
<dbReference type="EMBL" id="CP001342">
    <property type="protein sequence ID" value="ACL42209.1"/>
    <property type="molecule type" value="Genomic_DNA"/>
</dbReference>
<dbReference type="KEGG" id="ach:Achl_4258"/>